<evidence type="ECO:0000313" key="3">
    <source>
        <dbReference type="Proteomes" id="UP000194664"/>
    </source>
</evidence>
<dbReference type="EMBL" id="MSPP01000002">
    <property type="protein sequence ID" value="OUD09518.1"/>
    <property type="molecule type" value="Genomic_DNA"/>
</dbReference>
<evidence type="ECO:0000313" key="2">
    <source>
        <dbReference type="EMBL" id="OUD09518.1"/>
    </source>
</evidence>
<dbReference type="InterPro" id="IPR018711">
    <property type="entry name" value="NAGPA"/>
</dbReference>
<protein>
    <recommendedName>
        <fullName evidence="1">Phosphodiester glycosidase domain-containing protein</fullName>
    </recommendedName>
</protein>
<comment type="caution">
    <text evidence="2">The sequence shown here is derived from an EMBL/GenBank/DDBJ whole genome shotgun (WGS) entry which is preliminary data.</text>
</comment>
<dbReference type="Proteomes" id="UP000194664">
    <property type="component" value="Unassembled WGS sequence"/>
</dbReference>
<proteinExistence type="predicted"/>
<sequence>MLASAAGAVTCEDRGDITLCTVDATTEDLRLFHTDPDGNLLGSFYPIEDAFGELQFAMNAGMYHDDRAPVGLHLENGVETMFLVPNPGPGNFGMLPNGVFCIGDGFVSVIETLAYRDNPPNCDFATQSGPMLVIDGDLHPRFIDGSTSRYIRNGVGVSDDGKTAYFAISNRPINFWDFGSFFRDELGVSNALYFDGKVSRLFAPDLGRRDGGPRMGPMVGVIAPE</sequence>
<organism evidence="2 3">
    <name type="scientific">Marivivens niveibacter</name>
    <dbReference type="NCBI Taxonomy" id="1930667"/>
    <lineage>
        <taxon>Bacteria</taxon>
        <taxon>Pseudomonadati</taxon>
        <taxon>Pseudomonadota</taxon>
        <taxon>Alphaproteobacteria</taxon>
        <taxon>Rhodobacterales</taxon>
        <taxon>Paracoccaceae</taxon>
        <taxon>Marivivens group</taxon>
        <taxon>Marivivens</taxon>
    </lineage>
</organism>
<feature type="domain" description="Phosphodiester glycosidase" evidence="1">
    <location>
        <begin position="54"/>
        <end position="199"/>
    </location>
</feature>
<dbReference type="Pfam" id="PF09992">
    <property type="entry name" value="NAGPA"/>
    <property type="match status" value="1"/>
</dbReference>
<accession>A0A251WZG1</accession>
<dbReference type="AlphaFoldDB" id="A0A251WZG1"/>
<keyword evidence="3" id="KW-1185">Reference proteome</keyword>
<evidence type="ECO:0000259" key="1">
    <source>
        <dbReference type="Pfam" id="PF09992"/>
    </source>
</evidence>
<gene>
    <name evidence="2" type="ORF">BVC71_06620</name>
</gene>
<dbReference type="OrthoDB" id="5515706at2"/>
<reference evidence="2 3" key="1">
    <citation type="submission" date="2016-12" db="EMBL/GenBank/DDBJ databases">
        <title>The draft genome sequence of HSLHS2.</title>
        <authorList>
            <person name="Hu D."/>
            <person name="Wang L."/>
            <person name="Shao Z."/>
        </authorList>
    </citation>
    <scope>NUCLEOTIDE SEQUENCE [LARGE SCALE GENOMIC DNA]</scope>
    <source>
        <strain evidence="2">MCCC 1A06712</strain>
    </source>
</reference>
<name>A0A251WZG1_9RHOB</name>